<protein>
    <submittedName>
        <fullName evidence="2">Uncharacterized protein</fullName>
    </submittedName>
</protein>
<feature type="region of interest" description="Disordered" evidence="1">
    <location>
        <begin position="1"/>
        <end position="27"/>
    </location>
</feature>
<dbReference type="EMBL" id="LNCU01000081">
    <property type="protein sequence ID" value="KWV52941.1"/>
    <property type="molecule type" value="Genomic_DNA"/>
</dbReference>
<name>A0A120FLX4_9BRAD</name>
<dbReference type="RefSeq" id="WP_066509388.1">
    <property type="nucleotide sequence ID" value="NZ_LNCU01000081.1"/>
</dbReference>
<accession>A0A120FLX4</accession>
<reference evidence="2 3" key="1">
    <citation type="submission" date="2015-11" db="EMBL/GenBank/DDBJ databases">
        <title>Draft Genome Sequence of the Strain BR 10303 (Bradyrhizobium sp.) isolated from nodules of Centrolobium paraense.</title>
        <authorList>
            <person name="Zelli J.E."/>
            <person name="Simoes-Araujo J.L."/>
            <person name="Barauna A.C."/>
            <person name="Silva K."/>
        </authorList>
    </citation>
    <scope>NUCLEOTIDE SEQUENCE [LARGE SCALE GENOMIC DNA]</scope>
    <source>
        <strain evidence="2 3">BR 10303</strain>
    </source>
</reference>
<gene>
    <name evidence="2" type="ORF">AS156_09940</name>
</gene>
<sequence>MRRLLSPGNEGCSFKKKKTETTAMPESTNKEVADIARKLIKLILREHPVTDPRVTTVTMVKALIAVIMTIGEVAGISRQAIAMEFDIAAQNLRDDKVLHIGPGRDAYPQ</sequence>
<evidence type="ECO:0000313" key="2">
    <source>
        <dbReference type="EMBL" id="KWV52941.1"/>
    </source>
</evidence>
<evidence type="ECO:0000256" key="1">
    <source>
        <dbReference type="SAM" id="MobiDB-lite"/>
    </source>
</evidence>
<evidence type="ECO:0000313" key="3">
    <source>
        <dbReference type="Proteomes" id="UP000057737"/>
    </source>
</evidence>
<dbReference type="Proteomes" id="UP000057737">
    <property type="component" value="Unassembled WGS sequence"/>
</dbReference>
<keyword evidence="3" id="KW-1185">Reference proteome</keyword>
<organism evidence="2 3">
    <name type="scientific">Bradyrhizobium macuxiense</name>
    <dbReference type="NCBI Taxonomy" id="1755647"/>
    <lineage>
        <taxon>Bacteria</taxon>
        <taxon>Pseudomonadati</taxon>
        <taxon>Pseudomonadota</taxon>
        <taxon>Alphaproteobacteria</taxon>
        <taxon>Hyphomicrobiales</taxon>
        <taxon>Nitrobacteraceae</taxon>
        <taxon>Bradyrhizobium</taxon>
    </lineage>
</organism>
<comment type="caution">
    <text evidence="2">The sequence shown here is derived from an EMBL/GenBank/DDBJ whole genome shotgun (WGS) entry which is preliminary data.</text>
</comment>
<dbReference type="AlphaFoldDB" id="A0A120FLX4"/>
<proteinExistence type="predicted"/>